<accession>A0ABY8S452</accession>
<dbReference type="EMBL" id="CP125669">
    <property type="protein sequence ID" value="WHP04464.1"/>
    <property type="molecule type" value="Genomic_DNA"/>
</dbReference>
<proteinExistence type="predicted"/>
<name>A0ABY8S452_9GAMM</name>
<sequence>MKYFNIVHISLTPLVAAPGKMAKLQREFGHNACCIVLNDYPSKGPLANKFLDDSILFTKEMTPFIENSIRQADIIHIHNNCPIDKAQLINRLNQKTKFIYHVHSPLREGPLFLDRTQDMGIVFDDFLVVGQHWPKLYPNYKPVPNIIFHTPSINLRQKGEKLRIAYSPTHQHIGKWTSKHCQELNDTINSLSSLGLIELIRPESPVHPNTLMYMRRYCHLTIDEIATGGYHQVSLEGLCAGNIVINGADYFGKKVLANFCENVDPPFIHAHSSNIAEVITRFVQSEELTREWQTKSLEYFQKYLLPSRLIHIYNAIYEKLYEN</sequence>
<dbReference type="Proteomes" id="UP001229836">
    <property type="component" value="Chromosome"/>
</dbReference>
<reference evidence="1 2" key="1">
    <citation type="submission" date="2023-05" db="EMBL/GenBank/DDBJ databases">
        <title>The complete genome of Acinetobacter sp. nov KCTC 92772.</title>
        <authorList>
            <person name="Zhou G."/>
        </authorList>
    </citation>
    <scope>NUCLEOTIDE SEQUENCE [LARGE SCALE GENOMIC DNA]</scope>
    <source>
        <strain evidence="1 2">KCTC 92772</strain>
    </source>
</reference>
<protein>
    <recommendedName>
        <fullName evidence="3">Glycosyltransferase family 1 protein</fullName>
    </recommendedName>
</protein>
<evidence type="ECO:0008006" key="3">
    <source>
        <dbReference type="Google" id="ProtNLM"/>
    </source>
</evidence>
<evidence type="ECO:0000313" key="2">
    <source>
        <dbReference type="Proteomes" id="UP001229836"/>
    </source>
</evidence>
<organism evidence="1 2">
    <name type="scientific">Acinetobacter corruptisaponis</name>
    <dbReference type="NCBI Taxonomy" id="3045147"/>
    <lineage>
        <taxon>Bacteria</taxon>
        <taxon>Pseudomonadati</taxon>
        <taxon>Pseudomonadota</taxon>
        <taxon>Gammaproteobacteria</taxon>
        <taxon>Moraxellales</taxon>
        <taxon>Moraxellaceae</taxon>
        <taxon>Acinetobacter</taxon>
    </lineage>
</organism>
<dbReference type="RefSeq" id="WP_283266155.1">
    <property type="nucleotide sequence ID" value="NZ_CP125669.1"/>
</dbReference>
<gene>
    <name evidence="1" type="ORF">QLH32_10320</name>
</gene>
<evidence type="ECO:0000313" key="1">
    <source>
        <dbReference type="EMBL" id="WHP04464.1"/>
    </source>
</evidence>
<keyword evidence="2" id="KW-1185">Reference proteome</keyword>